<evidence type="ECO:0000313" key="2">
    <source>
        <dbReference type="Proteomes" id="UP001050691"/>
    </source>
</evidence>
<dbReference type="AlphaFoldDB" id="A0AAV5AAY7"/>
<evidence type="ECO:0000313" key="1">
    <source>
        <dbReference type="EMBL" id="GJJ09666.1"/>
    </source>
</evidence>
<proteinExistence type="predicted"/>
<reference evidence="1" key="1">
    <citation type="submission" date="2021-10" db="EMBL/GenBank/DDBJ databases">
        <title>De novo Genome Assembly of Clathrus columnatus (Basidiomycota, Fungi) Using Illumina and Nanopore Sequence Data.</title>
        <authorList>
            <person name="Ogiso-Tanaka E."/>
            <person name="Itagaki H."/>
            <person name="Hosoya T."/>
            <person name="Hosaka K."/>
        </authorList>
    </citation>
    <scope>NUCLEOTIDE SEQUENCE</scope>
    <source>
        <strain evidence="1">MO-923</strain>
    </source>
</reference>
<dbReference type="EMBL" id="BPWL01000004">
    <property type="protein sequence ID" value="GJJ09666.1"/>
    <property type="molecule type" value="Genomic_DNA"/>
</dbReference>
<protein>
    <submittedName>
        <fullName evidence="1">Uncharacterized protein</fullName>
    </submittedName>
</protein>
<gene>
    <name evidence="1" type="ORF">Clacol_003890</name>
</gene>
<keyword evidence="2" id="KW-1185">Reference proteome</keyword>
<comment type="caution">
    <text evidence="1">The sequence shown here is derived from an EMBL/GenBank/DDBJ whole genome shotgun (WGS) entry which is preliminary data.</text>
</comment>
<dbReference type="Proteomes" id="UP001050691">
    <property type="component" value="Unassembled WGS sequence"/>
</dbReference>
<accession>A0AAV5AAY7</accession>
<organism evidence="1 2">
    <name type="scientific">Clathrus columnatus</name>
    <dbReference type="NCBI Taxonomy" id="1419009"/>
    <lineage>
        <taxon>Eukaryota</taxon>
        <taxon>Fungi</taxon>
        <taxon>Dikarya</taxon>
        <taxon>Basidiomycota</taxon>
        <taxon>Agaricomycotina</taxon>
        <taxon>Agaricomycetes</taxon>
        <taxon>Phallomycetidae</taxon>
        <taxon>Phallales</taxon>
        <taxon>Clathraceae</taxon>
        <taxon>Clathrus</taxon>
    </lineage>
</organism>
<sequence length="75" mass="8530">MSFRLDALRRALATRTTLGGGLEVQEISERSGDAYAYLNSTDKFWDFRKRCLHCLGHEAIPKRFDGSTVHVKSNK</sequence>
<name>A0AAV5AAY7_9AGAM</name>